<dbReference type="Proteomes" id="UP000029577">
    <property type="component" value="Unassembled WGS sequence"/>
</dbReference>
<gene>
    <name evidence="2" type="ORF">HA49_17430</name>
</gene>
<organism evidence="2 3">
    <name type="scientific">Tatumella morbirosei</name>
    <dbReference type="NCBI Taxonomy" id="642227"/>
    <lineage>
        <taxon>Bacteria</taxon>
        <taxon>Pseudomonadati</taxon>
        <taxon>Pseudomonadota</taxon>
        <taxon>Gammaproteobacteria</taxon>
        <taxon>Enterobacterales</taxon>
        <taxon>Erwiniaceae</taxon>
        <taxon>Tatumella</taxon>
    </lineage>
</organism>
<name>A0A095VCR2_9GAMM</name>
<sequence length="86" mass="9955">MEEETLRDQPASELRELLDMMVWDISHGGFEVVKEWREELLSRQDAETEDVQRAIAVCDDFLAPAGSPESEAARARAWPEYYPEKK</sequence>
<proteinExistence type="predicted"/>
<dbReference type="AlphaFoldDB" id="A0A095VCR2"/>
<evidence type="ECO:0000256" key="1">
    <source>
        <dbReference type="SAM" id="MobiDB-lite"/>
    </source>
</evidence>
<keyword evidence="3" id="KW-1185">Reference proteome</keyword>
<feature type="region of interest" description="Disordered" evidence="1">
    <location>
        <begin position="65"/>
        <end position="86"/>
    </location>
</feature>
<dbReference type="EMBL" id="JPKR02000003">
    <property type="protein sequence ID" value="KGD72490.1"/>
    <property type="molecule type" value="Genomic_DNA"/>
</dbReference>
<evidence type="ECO:0000313" key="2">
    <source>
        <dbReference type="EMBL" id="KGD72490.1"/>
    </source>
</evidence>
<evidence type="ECO:0000313" key="3">
    <source>
        <dbReference type="Proteomes" id="UP000029577"/>
    </source>
</evidence>
<accession>A0A095VCR2</accession>
<reference evidence="2" key="1">
    <citation type="submission" date="2014-12" db="EMBL/GenBank/DDBJ databases">
        <title>The draft genome of the Tatumella morbirosei type strain, LMG23360T isolated from pineapple rot.</title>
        <authorList>
            <person name="Smits T.H."/>
            <person name="Palmer M."/>
            <person name="Venter S.N."/>
            <person name="Duffy B."/>
            <person name="Steenkamp E.T."/>
            <person name="Chan W.Y."/>
            <person name="Coutinho T.A."/>
            <person name="Coetzee M.P."/>
            <person name="De Maayer P."/>
        </authorList>
    </citation>
    <scope>NUCLEOTIDE SEQUENCE [LARGE SCALE GENOMIC DNA]</scope>
    <source>
        <strain evidence="2">LMG 23360</strain>
    </source>
</reference>
<protein>
    <submittedName>
        <fullName evidence="2">Uncharacterized protein</fullName>
    </submittedName>
</protein>
<dbReference type="STRING" id="642227.HA49_17430"/>
<comment type="caution">
    <text evidence="2">The sequence shown here is derived from an EMBL/GenBank/DDBJ whole genome shotgun (WGS) entry which is preliminary data.</text>
</comment>
<dbReference type="RefSeq" id="WP_038022142.1">
    <property type="nucleotide sequence ID" value="NZ_JPKR02000003.1"/>
</dbReference>